<dbReference type="EMBL" id="LGCK01000006">
    <property type="protein sequence ID" value="KPL73147.1"/>
    <property type="molecule type" value="Genomic_DNA"/>
</dbReference>
<dbReference type="Proteomes" id="UP000050430">
    <property type="component" value="Unassembled WGS sequence"/>
</dbReference>
<keyword evidence="3" id="KW-1185">Reference proteome</keyword>
<proteinExistence type="predicted"/>
<sequence length="132" mass="14606">MKSRIWMIAAALAMLVLSSLACEFSASTASIKDAYLATDDTGATKTIEYGQDQPFVFMVDLANAPDDTKVKAVWYTVDDSGKAEQFVEKEMVTGKSPITFTATNNGLWPVGKYKVELYLNDKLDRTQEFSVK</sequence>
<accession>A0A0P6X1C3</accession>
<dbReference type="RefSeq" id="WP_062421530.1">
    <property type="nucleotide sequence ID" value="NZ_BBYA01000009.1"/>
</dbReference>
<evidence type="ECO:0000313" key="2">
    <source>
        <dbReference type="EMBL" id="KPL73147.1"/>
    </source>
</evidence>
<evidence type="ECO:0000256" key="1">
    <source>
        <dbReference type="SAM" id="SignalP"/>
    </source>
</evidence>
<protein>
    <recommendedName>
        <fullName evidence="4">Intracellular proteinase inhibitor BsuPI domain-containing protein</fullName>
    </recommendedName>
</protein>
<dbReference type="STRING" id="229920.ADM99_02570"/>
<dbReference type="PROSITE" id="PS51257">
    <property type="entry name" value="PROKAR_LIPOPROTEIN"/>
    <property type="match status" value="1"/>
</dbReference>
<dbReference type="OrthoDB" id="164446at2"/>
<evidence type="ECO:0008006" key="4">
    <source>
        <dbReference type="Google" id="ProtNLM"/>
    </source>
</evidence>
<reference evidence="2 3" key="1">
    <citation type="submission" date="2015-07" db="EMBL/GenBank/DDBJ databases">
        <title>Genome sequence of Leptolinea tardivitalis DSM 16556.</title>
        <authorList>
            <person name="Hemp J."/>
            <person name="Ward L.M."/>
            <person name="Pace L.A."/>
            <person name="Fischer W.W."/>
        </authorList>
    </citation>
    <scope>NUCLEOTIDE SEQUENCE [LARGE SCALE GENOMIC DNA]</scope>
    <source>
        <strain evidence="2 3">YMTK-2</strain>
    </source>
</reference>
<gene>
    <name evidence="2" type="ORF">ADM99_02570</name>
</gene>
<feature type="chain" id="PRO_5006132770" description="Intracellular proteinase inhibitor BsuPI domain-containing protein" evidence="1">
    <location>
        <begin position="22"/>
        <end position="132"/>
    </location>
</feature>
<keyword evidence="1" id="KW-0732">Signal</keyword>
<evidence type="ECO:0000313" key="3">
    <source>
        <dbReference type="Proteomes" id="UP000050430"/>
    </source>
</evidence>
<organism evidence="2 3">
    <name type="scientific">Leptolinea tardivitalis</name>
    <dbReference type="NCBI Taxonomy" id="229920"/>
    <lineage>
        <taxon>Bacteria</taxon>
        <taxon>Bacillati</taxon>
        <taxon>Chloroflexota</taxon>
        <taxon>Anaerolineae</taxon>
        <taxon>Anaerolineales</taxon>
        <taxon>Anaerolineaceae</taxon>
        <taxon>Leptolinea</taxon>
    </lineage>
</organism>
<dbReference type="AlphaFoldDB" id="A0A0P6X1C3"/>
<feature type="signal peptide" evidence="1">
    <location>
        <begin position="1"/>
        <end position="21"/>
    </location>
</feature>
<comment type="caution">
    <text evidence="2">The sequence shown here is derived from an EMBL/GenBank/DDBJ whole genome shotgun (WGS) entry which is preliminary data.</text>
</comment>
<name>A0A0P6X1C3_9CHLR</name>